<gene>
    <name evidence="7" type="ORF">AZI85_11530</name>
</gene>
<organism evidence="7 8">
    <name type="scientific">Bdellovibrio bacteriovorus</name>
    <dbReference type="NCBI Taxonomy" id="959"/>
    <lineage>
        <taxon>Bacteria</taxon>
        <taxon>Pseudomonadati</taxon>
        <taxon>Bdellovibrionota</taxon>
        <taxon>Bdellovibrionia</taxon>
        <taxon>Bdellovibrionales</taxon>
        <taxon>Pseudobdellovibrionaceae</taxon>
        <taxon>Bdellovibrio</taxon>
    </lineage>
</organism>
<name>A0A150WCF4_BDEBC</name>
<dbReference type="CDD" id="cd11386">
    <property type="entry name" value="MCP_signal"/>
    <property type="match status" value="1"/>
</dbReference>
<keyword evidence="4" id="KW-0175">Coiled coil</keyword>
<evidence type="ECO:0000256" key="5">
    <source>
        <dbReference type="SAM" id="Phobius"/>
    </source>
</evidence>
<evidence type="ECO:0000256" key="3">
    <source>
        <dbReference type="PROSITE-ProRule" id="PRU00284"/>
    </source>
</evidence>
<dbReference type="AlphaFoldDB" id="A0A150WCF4"/>
<dbReference type="InterPro" id="IPR004089">
    <property type="entry name" value="MCPsignal_dom"/>
</dbReference>
<dbReference type="PROSITE" id="PS50111">
    <property type="entry name" value="CHEMOTAXIS_TRANSDUC_2"/>
    <property type="match status" value="1"/>
</dbReference>
<dbReference type="Pfam" id="PF12729">
    <property type="entry name" value="4HB_MCP_1"/>
    <property type="match status" value="1"/>
</dbReference>
<dbReference type="SMART" id="SM00283">
    <property type="entry name" value="MA"/>
    <property type="match status" value="1"/>
</dbReference>
<evidence type="ECO:0000259" key="6">
    <source>
        <dbReference type="PROSITE" id="PS50111"/>
    </source>
</evidence>
<comment type="similarity">
    <text evidence="2">Belongs to the methyl-accepting chemotaxis (MCP) protein family.</text>
</comment>
<dbReference type="InterPro" id="IPR051310">
    <property type="entry name" value="MCP_chemotaxis"/>
</dbReference>
<reference evidence="7 8" key="1">
    <citation type="submission" date="2016-03" db="EMBL/GenBank/DDBJ databases">
        <authorList>
            <person name="Ploux O."/>
        </authorList>
    </citation>
    <scope>NUCLEOTIDE SEQUENCE [LARGE SCALE GENOMIC DNA]</scope>
    <source>
        <strain evidence="7 8">BER2</strain>
    </source>
</reference>
<protein>
    <recommendedName>
        <fullName evidence="6">Methyl-accepting transducer domain-containing protein</fullName>
    </recommendedName>
</protein>
<evidence type="ECO:0000313" key="7">
    <source>
        <dbReference type="EMBL" id="KYG60627.1"/>
    </source>
</evidence>
<dbReference type="EMBL" id="LUKF01000019">
    <property type="protein sequence ID" value="KYG60627.1"/>
    <property type="molecule type" value="Genomic_DNA"/>
</dbReference>
<dbReference type="GO" id="GO:0004888">
    <property type="term" value="F:transmembrane signaling receptor activity"/>
    <property type="evidence" value="ECO:0007669"/>
    <property type="project" value="InterPro"/>
</dbReference>
<keyword evidence="1" id="KW-0488">Methylation</keyword>
<dbReference type="GO" id="GO:0007165">
    <property type="term" value="P:signal transduction"/>
    <property type="evidence" value="ECO:0007669"/>
    <property type="project" value="UniProtKB-KW"/>
</dbReference>
<keyword evidence="5" id="KW-0472">Membrane</keyword>
<feature type="transmembrane region" description="Helical" evidence="5">
    <location>
        <begin position="23"/>
        <end position="43"/>
    </location>
</feature>
<dbReference type="Pfam" id="PF00015">
    <property type="entry name" value="MCPsignal"/>
    <property type="match status" value="1"/>
</dbReference>
<dbReference type="Gene3D" id="1.10.287.950">
    <property type="entry name" value="Methyl-accepting chemotaxis protein"/>
    <property type="match status" value="1"/>
</dbReference>
<evidence type="ECO:0000256" key="1">
    <source>
        <dbReference type="ARBA" id="ARBA00022481"/>
    </source>
</evidence>
<dbReference type="Proteomes" id="UP000075391">
    <property type="component" value="Unassembled WGS sequence"/>
</dbReference>
<keyword evidence="3" id="KW-0807">Transducer</keyword>
<feature type="domain" description="Methyl-accepting transducer" evidence="6">
    <location>
        <begin position="236"/>
        <end position="465"/>
    </location>
</feature>
<proteinExistence type="inferred from homology"/>
<dbReference type="PANTHER" id="PTHR43531">
    <property type="entry name" value="PROTEIN ICFG"/>
    <property type="match status" value="1"/>
</dbReference>
<dbReference type="SUPFAM" id="SSF58104">
    <property type="entry name" value="Methyl-accepting chemotaxis protein (MCP) signaling domain"/>
    <property type="match status" value="1"/>
</dbReference>
<dbReference type="GO" id="GO:0005886">
    <property type="term" value="C:plasma membrane"/>
    <property type="evidence" value="ECO:0007669"/>
    <property type="project" value="TreeGrafter"/>
</dbReference>
<comment type="caution">
    <text evidence="7">The sequence shown here is derived from an EMBL/GenBank/DDBJ whole genome shotgun (WGS) entry which is preliminary data.</text>
</comment>
<dbReference type="GO" id="GO:0006935">
    <property type="term" value="P:chemotaxis"/>
    <property type="evidence" value="ECO:0007669"/>
    <property type="project" value="InterPro"/>
</dbReference>
<keyword evidence="5" id="KW-0812">Transmembrane</keyword>
<dbReference type="PANTHER" id="PTHR43531:SF14">
    <property type="entry name" value="METHYL-ACCEPTING CHEMOTAXIS PROTEIN I-RELATED"/>
    <property type="match status" value="1"/>
</dbReference>
<dbReference type="InterPro" id="IPR004090">
    <property type="entry name" value="Chemotax_Me-accpt_rcpt"/>
</dbReference>
<accession>A0A150WCF4</accession>
<evidence type="ECO:0000313" key="8">
    <source>
        <dbReference type="Proteomes" id="UP000075391"/>
    </source>
</evidence>
<evidence type="ECO:0000256" key="2">
    <source>
        <dbReference type="ARBA" id="ARBA00029447"/>
    </source>
</evidence>
<feature type="transmembrane region" description="Helical" evidence="5">
    <location>
        <begin position="201"/>
        <end position="223"/>
    </location>
</feature>
<dbReference type="InterPro" id="IPR024478">
    <property type="entry name" value="HlyB_4HB_MCP"/>
</dbReference>
<feature type="coiled-coil region" evidence="4">
    <location>
        <begin position="436"/>
        <end position="463"/>
    </location>
</feature>
<keyword evidence="5" id="KW-1133">Transmembrane helix</keyword>
<evidence type="ECO:0000256" key="4">
    <source>
        <dbReference type="SAM" id="Coils"/>
    </source>
</evidence>
<sequence length="486" mass="52224">MFIYQSNQNSGKGDMGLTLKKQLWLLCGGFLIVLSGVATLSFVNSTKLMNQFDNVANVQLPAVRNMTLADMMHDGLRSVVLASLLAAENNPEQLKEIKTEAQEKSEEFQQYLEALEKLPLNNNTRNAILETKPEMVNYIASTNKIVDLAIAEGYRAALAELPKFEASFKVLEGKMETLGELIEKDAATAHESGAAFRMINLMISIVGGLFCLVMGVWVTVSLVRRMTGFATRIEGTGNSLENTSTHLNKASQDLASGATQSAASLEETVASLEELSSMVKSNSENAKAASGLSQESFDASKAGAESVQKLITSMDALRASATKIEEVSQVIDDIAFQTNLLALNASVEAARAGEMGKGFAVVADAVRSLAQRSADSAKNISKMIQESVRQIHEGGEIANQSGELLNKFLASAQKVLEINNEIAGASHEQARGISLISEAMNKLDQASQKNAQVAQEVAQTSDQMSHLSQGMQDLVVELKDLVGQQT</sequence>
<dbReference type="PRINTS" id="PR00260">
    <property type="entry name" value="CHEMTRNSDUCR"/>
</dbReference>